<organism evidence="2 3">
    <name type="scientific">Carpinus fangiana</name>
    <dbReference type="NCBI Taxonomy" id="176857"/>
    <lineage>
        <taxon>Eukaryota</taxon>
        <taxon>Viridiplantae</taxon>
        <taxon>Streptophyta</taxon>
        <taxon>Embryophyta</taxon>
        <taxon>Tracheophyta</taxon>
        <taxon>Spermatophyta</taxon>
        <taxon>Magnoliopsida</taxon>
        <taxon>eudicotyledons</taxon>
        <taxon>Gunneridae</taxon>
        <taxon>Pentapetalae</taxon>
        <taxon>rosids</taxon>
        <taxon>fabids</taxon>
        <taxon>Fagales</taxon>
        <taxon>Betulaceae</taxon>
        <taxon>Carpinus</taxon>
    </lineage>
</organism>
<dbReference type="Proteomes" id="UP000327013">
    <property type="component" value="Chromosome 5"/>
</dbReference>
<dbReference type="EMBL" id="CM017325">
    <property type="protein sequence ID" value="KAE8056676.1"/>
    <property type="molecule type" value="Genomic_DNA"/>
</dbReference>
<evidence type="ECO:0000313" key="2">
    <source>
        <dbReference type="EMBL" id="KAE8056676.1"/>
    </source>
</evidence>
<comment type="similarity">
    <text evidence="1">Belongs to the plant acyltransferase family.</text>
</comment>
<sequence>MVVSSKYCYTVKPAETTWNGPLPLSELDQLGTITHVPTIYFYRPELNWLSPPDTIANALRVSLSRALVPFYPLAGRLWSIGGGRLELDCNAEGVMFFQAEYEAKLDNIDHFSLSQEYHSLFPSVDYSVPTHELPIMLVQLTRFKCGGISLSLMISHAIADGPSALHFISEWARLARGEPLGTAPFFDRKLLRAGDSQPQIALDLHNSEYNPLPVMLGQSDNVEEGKKEKTMVMLKLSNTQARELKDEQPTAIAISVDSRNRMNPPLPKGYLGSAILNVIARSHMGELMNKPLGYASSMIRQAIDKVTDTYVKSAIEFFRNQQDLTRFQAIEEPFFGNPNVKVVSWLTLPIYNLDFGWGNEIYMGPGAHDIDGNSFILQSPDGDRDGSLMVILCLQVAHMDAFKRHFYEDII</sequence>
<dbReference type="AlphaFoldDB" id="A0A5N6R6Y8"/>
<accession>A0A5N6R6Y8</accession>
<proteinExistence type="inferred from homology"/>
<dbReference type="InterPro" id="IPR023213">
    <property type="entry name" value="CAT-like_dom_sf"/>
</dbReference>
<dbReference type="PANTHER" id="PTHR31642:SF324">
    <property type="entry name" value="SPERMIDINE HYDROXYCINNAMOYL TRANSFERASE"/>
    <property type="match status" value="1"/>
</dbReference>
<evidence type="ECO:0008006" key="4">
    <source>
        <dbReference type="Google" id="ProtNLM"/>
    </source>
</evidence>
<dbReference type="PANTHER" id="PTHR31642">
    <property type="entry name" value="TRICHOTHECENE 3-O-ACETYLTRANSFERASE"/>
    <property type="match status" value="1"/>
</dbReference>
<dbReference type="Gene3D" id="3.30.559.10">
    <property type="entry name" value="Chloramphenicol acetyltransferase-like domain"/>
    <property type="match status" value="2"/>
</dbReference>
<name>A0A5N6R6Y8_9ROSI</name>
<dbReference type="Pfam" id="PF02458">
    <property type="entry name" value="Transferase"/>
    <property type="match status" value="1"/>
</dbReference>
<evidence type="ECO:0000256" key="1">
    <source>
        <dbReference type="ARBA" id="ARBA00009861"/>
    </source>
</evidence>
<keyword evidence="3" id="KW-1185">Reference proteome</keyword>
<dbReference type="OrthoDB" id="671439at2759"/>
<reference evidence="2 3" key="1">
    <citation type="submission" date="2019-06" db="EMBL/GenBank/DDBJ databases">
        <title>A chromosomal-level reference genome of Carpinus fangiana (Coryloideae, Betulaceae).</title>
        <authorList>
            <person name="Yang X."/>
            <person name="Wang Z."/>
            <person name="Zhang L."/>
            <person name="Hao G."/>
            <person name="Liu J."/>
            <person name="Yang Y."/>
        </authorList>
    </citation>
    <scope>NUCLEOTIDE SEQUENCE [LARGE SCALE GENOMIC DNA]</scope>
    <source>
        <strain evidence="2">Cfa_2016G</strain>
        <tissue evidence="2">Leaf</tissue>
    </source>
</reference>
<dbReference type="GO" id="GO:0016747">
    <property type="term" value="F:acyltransferase activity, transferring groups other than amino-acyl groups"/>
    <property type="evidence" value="ECO:0007669"/>
    <property type="project" value="TreeGrafter"/>
</dbReference>
<dbReference type="InterPro" id="IPR050317">
    <property type="entry name" value="Plant_Fungal_Acyltransferase"/>
</dbReference>
<protein>
    <recommendedName>
        <fullName evidence="4">Transferase</fullName>
    </recommendedName>
</protein>
<evidence type="ECO:0000313" key="3">
    <source>
        <dbReference type="Proteomes" id="UP000327013"/>
    </source>
</evidence>
<gene>
    <name evidence="2" type="ORF">FH972_013424</name>
</gene>